<sequence>MTRTSSVASWAPVILLLALVAGATAVSICNIESDQLKECRPAVTGKSPKPPTKRCCSVVRQANLPCLCNFKSVLPSLGIDPALAMALPKKCGLKTPRECHGKMPKLPQ</sequence>
<dbReference type="InterPro" id="IPR044741">
    <property type="entry name" value="NsLTP-like"/>
</dbReference>
<dbReference type="InterPro" id="IPR039265">
    <property type="entry name" value="DIR1-like"/>
</dbReference>
<evidence type="ECO:0000256" key="3">
    <source>
        <dbReference type="ARBA" id="ARBA00023121"/>
    </source>
</evidence>
<dbReference type="PANTHER" id="PTHR33122:SF43">
    <property type="entry name" value="BIFUNCTIONAL INHIBITOR_PLANT LIPID TRANSFER PROTEIN_SEED STORAGE HELICAL DOMAIN-CONTAINING PROTEIN"/>
    <property type="match status" value="1"/>
</dbReference>
<feature type="signal peptide" evidence="4">
    <location>
        <begin position="1"/>
        <end position="25"/>
    </location>
</feature>
<gene>
    <name evidence="6" type="ORF">C1H46_006741</name>
</gene>
<reference evidence="6 7" key="1">
    <citation type="journal article" date="2019" name="G3 (Bethesda)">
        <title>Sequencing of a Wild Apple (Malus baccata) Genome Unravels the Differences Between Cultivated and Wild Apple Species Regarding Disease Resistance and Cold Tolerance.</title>
        <authorList>
            <person name="Chen X."/>
        </authorList>
    </citation>
    <scope>NUCLEOTIDE SEQUENCE [LARGE SCALE GENOMIC DNA]</scope>
    <source>
        <strain evidence="7">cv. Shandingzi</strain>
        <tissue evidence="6">Leaves</tissue>
    </source>
</reference>
<dbReference type="Gene3D" id="1.10.110.10">
    <property type="entry name" value="Plant lipid-transfer and hydrophobic proteins"/>
    <property type="match status" value="1"/>
</dbReference>
<comment type="caution">
    <text evidence="6">The sequence shown here is derived from an EMBL/GenBank/DDBJ whole genome shotgun (WGS) entry which is preliminary data.</text>
</comment>
<dbReference type="STRING" id="106549.A0A540NB08"/>
<feature type="chain" id="PRO_5022040934" description="Bifunctional inhibitor/plant lipid transfer protein/seed storage helical domain-containing protein" evidence="4">
    <location>
        <begin position="26"/>
        <end position="108"/>
    </location>
</feature>
<dbReference type="InterPro" id="IPR016140">
    <property type="entry name" value="Bifunc_inhib/LTP/seed_store"/>
</dbReference>
<dbReference type="PANTHER" id="PTHR33122">
    <property type="entry name" value="LIPID BINDING PROTEIN-RELATED"/>
    <property type="match status" value="1"/>
</dbReference>
<comment type="function">
    <text evidence="1">Plant non-specific lipid-transfer proteins transfer phospholipids as well as galactolipids across membranes. May play a role in wax or cutin deposition in the cell walls of expanding epidermal cells and certain secretory tissues.</text>
</comment>
<evidence type="ECO:0000313" key="6">
    <source>
        <dbReference type="EMBL" id="TQE07670.1"/>
    </source>
</evidence>
<evidence type="ECO:0000313" key="7">
    <source>
        <dbReference type="Proteomes" id="UP000315295"/>
    </source>
</evidence>
<dbReference type="GO" id="GO:0009627">
    <property type="term" value="P:systemic acquired resistance"/>
    <property type="evidence" value="ECO:0007669"/>
    <property type="project" value="InterPro"/>
</dbReference>
<organism evidence="6 7">
    <name type="scientific">Malus baccata</name>
    <name type="common">Siberian crab apple</name>
    <name type="synonym">Pyrus baccata</name>
    <dbReference type="NCBI Taxonomy" id="106549"/>
    <lineage>
        <taxon>Eukaryota</taxon>
        <taxon>Viridiplantae</taxon>
        <taxon>Streptophyta</taxon>
        <taxon>Embryophyta</taxon>
        <taxon>Tracheophyta</taxon>
        <taxon>Spermatophyta</taxon>
        <taxon>Magnoliopsida</taxon>
        <taxon>eudicotyledons</taxon>
        <taxon>Gunneridae</taxon>
        <taxon>Pentapetalae</taxon>
        <taxon>rosids</taxon>
        <taxon>fabids</taxon>
        <taxon>Rosales</taxon>
        <taxon>Rosaceae</taxon>
        <taxon>Amygdaloideae</taxon>
        <taxon>Maleae</taxon>
        <taxon>Malus</taxon>
    </lineage>
</organism>
<evidence type="ECO:0000256" key="2">
    <source>
        <dbReference type="ARBA" id="ARBA00022448"/>
    </source>
</evidence>
<keyword evidence="2" id="KW-0813">Transport</keyword>
<name>A0A540NB08_MALBA</name>
<dbReference type="SUPFAM" id="SSF47699">
    <property type="entry name" value="Bifunctional inhibitor/lipid-transfer protein/seed storage 2S albumin"/>
    <property type="match status" value="1"/>
</dbReference>
<keyword evidence="3" id="KW-0446">Lipid-binding</keyword>
<dbReference type="Proteomes" id="UP000315295">
    <property type="component" value="Unassembled WGS sequence"/>
</dbReference>
<keyword evidence="7" id="KW-1185">Reference proteome</keyword>
<accession>A0A540NB08</accession>
<dbReference type="GO" id="GO:0005504">
    <property type="term" value="F:fatty acid binding"/>
    <property type="evidence" value="ECO:0007669"/>
    <property type="project" value="InterPro"/>
</dbReference>
<dbReference type="EMBL" id="VIEB01000082">
    <property type="protein sequence ID" value="TQE07670.1"/>
    <property type="molecule type" value="Genomic_DNA"/>
</dbReference>
<dbReference type="CDD" id="cd04660">
    <property type="entry name" value="nsLTP_like"/>
    <property type="match status" value="1"/>
</dbReference>
<keyword evidence="4" id="KW-0732">Signal</keyword>
<protein>
    <recommendedName>
        <fullName evidence="5">Bifunctional inhibitor/plant lipid transfer protein/seed storage helical domain-containing protein</fullName>
    </recommendedName>
</protein>
<dbReference type="SMART" id="SM00499">
    <property type="entry name" value="AAI"/>
    <property type="match status" value="1"/>
</dbReference>
<proteinExistence type="predicted"/>
<evidence type="ECO:0000259" key="5">
    <source>
        <dbReference type="SMART" id="SM00499"/>
    </source>
</evidence>
<dbReference type="AlphaFoldDB" id="A0A540NB08"/>
<feature type="domain" description="Bifunctional inhibitor/plant lipid transfer protein/seed storage helical" evidence="5">
    <location>
        <begin position="29"/>
        <end position="99"/>
    </location>
</feature>
<dbReference type="InterPro" id="IPR036312">
    <property type="entry name" value="Bifun_inhib/LTP/seed_sf"/>
</dbReference>
<evidence type="ECO:0000256" key="4">
    <source>
        <dbReference type="SAM" id="SignalP"/>
    </source>
</evidence>
<dbReference type="Pfam" id="PF14368">
    <property type="entry name" value="LTP_2"/>
    <property type="match status" value="1"/>
</dbReference>
<evidence type="ECO:0000256" key="1">
    <source>
        <dbReference type="ARBA" id="ARBA00003211"/>
    </source>
</evidence>